<keyword evidence="6 9" id="KW-0378">Hydrolase</keyword>
<dbReference type="GO" id="GO:0043571">
    <property type="term" value="P:maintenance of CRISPR repeat elements"/>
    <property type="evidence" value="ECO:0007669"/>
    <property type="project" value="UniProtKB-UniRule"/>
</dbReference>
<dbReference type="OrthoDB" id="9798176at2"/>
<dbReference type="GO" id="GO:0016787">
    <property type="term" value="F:hydrolase activity"/>
    <property type="evidence" value="ECO:0007669"/>
    <property type="project" value="UniProtKB-KW"/>
</dbReference>
<keyword evidence="4 9" id="KW-0479">Metal-binding</keyword>
<reference evidence="10 13" key="2">
    <citation type="journal article" date="2019" name="Emerg. Microbes Infect.">
        <title>Comprehensive subspecies identification of 175 nontuberculous mycobacteria species based on 7547 genomic profiles.</title>
        <authorList>
            <person name="Matsumoto Y."/>
            <person name="Kinjo T."/>
            <person name="Motooka D."/>
            <person name="Nabeya D."/>
            <person name="Jung N."/>
            <person name="Uechi K."/>
            <person name="Horii T."/>
            <person name="Iida T."/>
            <person name="Fujita J."/>
            <person name="Nakamura S."/>
        </authorList>
    </citation>
    <scope>NUCLEOTIDE SEQUENCE [LARGE SCALE GENOMIC DNA]</scope>
    <source>
        <strain evidence="10 13">JCM 6377</strain>
    </source>
</reference>
<evidence type="ECO:0000256" key="2">
    <source>
        <dbReference type="ARBA" id="ARBA00009959"/>
    </source>
</evidence>
<evidence type="ECO:0000256" key="5">
    <source>
        <dbReference type="ARBA" id="ARBA00022759"/>
    </source>
</evidence>
<dbReference type="NCBIfam" id="TIGR01573">
    <property type="entry name" value="cas2"/>
    <property type="match status" value="1"/>
</dbReference>
<evidence type="ECO:0000313" key="13">
    <source>
        <dbReference type="Proteomes" id="UP000465302"/>
    </source>
</evidence>
<dbReference type="PANTHER" id="PTHR34405">
    <property type="entry name" value="CRISPR-ASSOCIATED ENDORIBONUCLEASE CAS2"/>
    <property type="match status" value="1"/>
</dbReference>
<dbReference type="EMBL" id="PDCP01000094">
    <property type="protein sequence ID" value="PEG33764.1"/>
    <property type="molecule type" value="Genomic_DNA"/>
</dbReference>
<dbReference type="PANTHER" id="PTHR34405:SF3">
    <property type="entry name" value="CRISPR-ASSOCIATED ENDORIBONUCLEASE CAS2 3"/>
    <property type="match status" value="1"/>
</dbReference>
<comment type="similarity">
    <text evidence="2 9">Belongs to the CRISPR-associated endoribonuclease Cas2 protein family.</text>
</comment>
<dbReference type="Gene3D" id="3.30.70.240">
    <property type="match status" value="1"/>
</dbReference>
<evidence type="ECO:0000256" key="4">
    <source>
        <dbReference type="ARBA" id="ARBA00022723"/>
    </source>
</evidence>
<dbReference type="RefSeq" id="WP_097944072.1">
    <property type="nucleotide sequence ID" value="NZ_BLKS01000001.1"/>
</dbReference>
<evidence type="ECO:0000313" key="10">
    <source>
        <dbReference type="EMBL" id="GFG50674.1"/>
    </source>
</evidence>
<comment type="subunit">
    <text evidence="9">Homodimer, forms a heterotetramer with a Cas1 homodimer.</text>
</comment>
<gene>
    <name evidence="9 11" type="primary">cas2</name>
    <name evidence="11" type="ORF">CQY20_29115</name>
    <name evidence="10" type="ORF">MAGR_21150</name>
</gene>
<dbReference type="Pfam" id="PF09827">
    <property type="entry name" value="CRISPR_Cas2"/>
    <property type="match status" value="1"/>
</dbReference>
<dbReference type="CDD" id="cd09725">
    <property type="entry name" value="Cas2_I_II_III"/>
    <property type="match status" value="1"/>
</dbReference>
<keyword evidence="5 9" id="KW-0255">Endonuclease</keyword>
<organism evidence="11 12">
    <name type="scientific">Mycolicibacterium agri</name>
    <name type="common">Mycobacterium agri</name>
    <dbReference type="NCBI Taxonomy" id="36811"/>
    <lineage>
        <taxon>Bacteria</taxon>
        <taxon>Bacillati</taxon>
        <taxon>Actinomycetota</taxon>
        <taxon>Actinomycetes</taxon>
        <taxon>Mycobacteriales</taxon>
        <taxon>Mycobacteriaceae</taxon>
        <taxon>Mycolicibacterium</taxon>
    </lineage>
</organism>
<evidence type="ECO:0000256" key="3">
    <source>
        <dbReference type="ARBA" id="ARBA00022722"/>
    </source>
</evidence>
<name>A0A2A7MQ09_MYCAG</name>
<comment type="function">
    <text evidence="9">CRISPR (clustered regularly interspaced short palindromic repeat), is an adaptive immune system that provides protection against mobile genetic elements (viruses, transposable elements and conjugative plasmids). CRISPR clusters contain sequences complementary to antecedent mobile elements and target invading nucleic acids. CRISPR clusters are transcribed and processed into CRISPR RNA (crRNA). Functions as a ssRNA-specific endoribonuclease. Involved in the integration of spacer DNA into the CRISPR cassette.</text>
</comment>
<reference evidence="11 12" key="1">
    <citation type="submission" date="2017-10" db="EMBL/GenBank/DDBJ databases">
        <title>The new phylogeny of genus Mycobacterium.</title>
        <authorList>
            <person name="Tortoli E."/>
            <person name="Trovato A."/>
            <person name="Cirillo D.M."/>
        </authorList>
    </citation>
    <scope>NUCLEOTIDE SEQUENCE [LARGE SCALE GENOMIC DNA]</scope>
    <source>
        <strain evidence="11 12">CCUG37673</strain>
    </source>
</reference>
<dbReference type="Proteomes" id="UP000220914">
    <property type="component" value="Unassembled WGS sequence"/>
</dbReference>
<evidence type="ECO:0000313" key="11">
    <source>
        <dbReference type="EMBL" id="PEG33764.1"/>
    </source>
</evidence>
<sequence>MTRQDAHRILIAYDVTDDRRRAQLAKVLSKYGDRVQYSVFVVDTVPGRAVRMRVEVSQTIDSSQDSILFCDLGPVNTLSPRQFEFEGRRRPVTDRDSFVV</sequence>
<feature type="binding site" evidence="9">
    <location>
        <position position="14"/>
    </location>
    <ligand>
        <name>Mg(2+)</name>
        <dbReference type="ChEBI" id="CHEBI:18420"/>
        <note>catalytic</note>
    </ligand>
</feature>
<keyword evidence="12" id="KW-1185">Reference proteome</keyword>
<comment type="cofactor">
    <cofactor evidence="1 9">
        <name>Mg(2+)</name>
        <dbReference type="ChEBI" id="CHEBI:18420"/>
    </cofactor>
</comment>
<proteinExistence type="inferred from homology"/>
<evidence type="ECO:0000256" key="7">
    <source>
        <dbReference type="ARBA" id="ARBA00022842"/>
    </source>
</evidence>
<dbReference type="HAMAP" id="MF_01471">
    <property type="entry name" value="Cas2"/>
    <property type="match status" value="1"/>
</dbReference>
<evidence type="ECO:0000256" key="6">
    <source>
        <dbReference type="ARBA" id="ARBA00022801"/>
    </source>
</evidence>
<evidence type="ECO:0000313" key="12">
    <source>
        <dbReference type="Proteomes" id="UP000220914"/>
    </source>
</evidence>
<dbReference type="EMBL" id="BLKS01000001">
    <property type="protein sequence ID" value="GFG50674.1"/>
    <property type="molecule type" value="Genomic_DNA"/>
</dbReference>
<accession>A0A2A7MQ09</accession>
<dbReference type="InterPro" id="IPR019199">
    <property type="entry name" value="Virulence_VapD/CRISPR_Cas2"/>
</dbReference>
<evidence type="ECO:0000256" key="1">
    <source>
        <dbReference type="ARBA" id="ARBA00001946"/>
    </source>
</evidence>
<keyword evidence="3 9" id="KW-0540">Nuclease</keyword>
<dbReference type="GO" id="GO:0004521">
    <property type="term" value="F:RNA endonuclease activity"/>
    <property type="evidence" value="ECO:0007669"/>
    <property type="project" value="InterPro"/>
</dbReference>
<dbReference type="GO" id="GO:0046872">
    <property type="term" value="F:metal ion binding"/>
    <property type="evidence" value="ECO:0007669"/>
    <property type="project" value="UniProtKB-UniRule"/>
</dbReference>
<protein>
    <recommendedName>
        <fullName evidence="9">CRISPR-associated endoribonuclease Cas2</fullName>
        <ecNumber evidence="9">3.1.-.-</ecNumber>
    </recommendedName>
</protein>
<dbReference type="EC" id="3.1.-.-" evidence="9"/>
<dbReference type="GO" id="GO:0051607">
    <property type="term" value="P:defense response to virus"/>
    <property type="evidence" value="ECO:0007669"/>
    <property type="project" value="UniProtKB-UniRule"/>
</dbReference>
<keyword evidence="8 9" id="KW-0051">Antiviral defense</keyword>
<evidence type="ECO:0000256" key="8">
    <source>
        <dbReference type="ARBA" id="ARBA00023118"/>
    </source>
</evidence>
<dbReference type="InterPro" id="IPR021127">
    <property type="entry name" value="CRISPR_associated_Cas2"/>
</dbReference>
<dbReference type="AlphaFoldDB" id="A0A2A7MQ09"/>
<dbReference type="Proteomes" id="UP000465302">
    <property type="component" value="Unassembled WGS sequence"/>
</dbReference>
<keyword evidence="7 9" id="KW-0460">Magnesium</keyword>
<reference evidence="10" key="3">
    <citation type="submission" date="2020-02" db="EMBL/GenBank/DDBJ databases">
        <authorList>
            <person name="Matsumoto Y."/>
            <person name="Motooka D."/>
            <person name="Nakamura S."/>
        </authorList>
    </citation>
    <scope>NUCLEOTIDE SEQUENCE</scope>
    <source>
        <strain evidence="10">JCM 6377</strain>
    </source>
</reference>
<dbReference type="SUPFAM" id="SSF143430">
    <property type="entry name" value="TTP0101/SSO1404-like"/>
    <property type="match status" value="1"/>
</dbReference>
<comment type="caution">
    <text evidence="11">The sequence shown here is derived from an EMBL/GenBank/DDBJ whole genome shotgun (WGS) entry which is preliminary data.</text>
</comment>
<evidence type="ECO:0000256" key="9">
    <source>
        <dbReference type="HAMAP-Rule" id="MF_01471"/>
    </source>
</evidence>